<keyword evidence="3" id="KW-1185">Reference proteome</keyword>
<dbReference type="Proteomes" id="UP000237631">
    <property type="component" value="Unassembled WGS sequence"/>
</dbReference>
<evidence type="ECO:0000313" key="3">
    <source>
        <dbReference type="Proteomes" id="UP000237631"/>
    </source>
</evidence>
<protein>
    <submittedName>
        <fullName evidence="2">Uncharacterized protein</fullName>
    </submittedName>
</protein>
<comment type="caution">
    <text evidence="2">The sequence shown here is derived from an EMBL/GenBank/DDBJ whole genome shotgun (WGS) entry which is preliminary data.</text>
</comment>
<accession>A0A2S6CNE7</accession>
<evidence type="ECO:0000313" key="2">
    <source>
        <dbReference type="EMBL" id="PPJ61266.1"/>
    </source>
</evidence>
<dbReference type="AlphaFoldDB" id="A0A2S6CNE7"/>
<proteinExistence type="predicted"/>
<sequence>MDVAIKEVLAKEQVVKDMSKELKALISAPETTQQARKVCCAKIERTALEGADDEPGIGMTPERAAKITELERELAEGKERLQQSESEVVSLRQQLDRAQS</sequence>
<feature type="compositionally biased region" description="Polar residues" evidence="1">
    <location>
        <begin position="83"/>
        <end position="100"/>
    </location>
</feature>
<organism evidence="2 3">
    <name type="scientific">Cercospora berteroae</name>
    <dbReference type="NCBI Taxonomy" id="357750"/>
    <lineage>
        <taxon>Eukaryota</taxon>
        <taxon>Fungi</taxon>
        <taxon>Dikarya</taxon>
        <taxon>Ascomycota</taxon>
        <taxon>Pezizomycotina</taxon>
        <taxon>Dothideomycetes</taxon>
        <taxon>Dothideomycetidae</taxon>
        <taxon>Mycosphaerellales</taxon>
        <taxon>Mycosphaerellaceae</taxon>
        <taxon>Cercospora</taxon>
    </lineage>
</organism>
<gene>
    <name evidence="2" type="ORF">CBER1_10941</name>
</gene>
<feature type="region of interest" description="Disordered" evidence="1">
    <location>
        <begin position="75"/>
        <end position="100"/>
    </location>
</feature>
<dbReference type="EMBL" id="PNEN01000087">
    <property type="protein sequence ID" value="PPJ61266.1"/>
    <property type="molecule type" value="Genomic_DNA"/>
</dbReference>
<reference evidence="3" key="1">
    <citation type="journal article" date="2017" name="bioRxiv">
        <title>Conservation of a gene cluster reveals novel cercosporin biosynthetic mechanisms and extends production to the genus Colletotrichum.</title>
        <authorList>
            <person name="de Jonge R."/>
            <person name="Ebert M.K."/>
            <person name="Huitt-Roehl C.R."/>
            <person name="Pal P."/>
            <person name="Suttle J.C."/>
            <person name="Spanner R.E."/>
            <person name="Neubauer J.D."/>
            <person name="Jurick W.M.II."/>
            <person name="Stott K.A."/>
            <person name="Secor G.A."/>
            <person name="Thomma B.P.H.J."/>
            <person name="Van de Peer Y."/>
            <person name="Townsend C.A."/>
            <person name="Bolton M.D."/>
        </authorList>
    </citation>
    <scope>NUCLEOTIDE SEQUENCE [LARGE SCALE GENOMIC DNA]</scope>
    <source>
        <strain evidence="3">CBS538.71</strain>
    </source>
</reference>
<name>A0A2S6CNE7_9PEZI</name>
<evidence type="ECO:0000256" key="1">
    <source>
        <dbReference type="SAM" id="MobiDB-lite"/>
    </source>
</evidence>